<protein>
    <submittedName>
        <fullName evidence="2">Tail fiber domain-containing protein</fullName>
    </submittedName>
</protein>
<gene>
    <name evidence="2" type="ORF">FGU71_08050</name>
</gene>
<dbReference type="PROSITE" id="PS51688">
    <property type="entry name" value="ICA"/>
    <property type="match status" value="1"/>
</dbReference>
<evidence type="ECO:0000259" key="1">
    <source>
        <dbReference type="PROSITE" id="PS51688"/>
    </source>
</evidence>
<comment type="caution">
    <text evidence="2">The sequence shown here is derived from an EMBL/GenBank/DDBJ whole genome shotgun (WGS) entry which is preliminary data.</text>
</comment>
<dbReference type="AlphaFoldDB" id="A0A547PCF1"/>
<dbReference type="RefSeq" id="WP_142788083.1">
    <property type="nucleotide sequence ID" value="NZ_VHJK01000001.1"/>
</dbReference>
<organism evidence="2 3">
    <name type="scientific">Erythrobacter insulae</name>
    <dbReference type="NCBI Taxonomy" id="2584124"/>
    <lineage>
        <taxon>Bacteria</taxon>
        <taxon>Pseudomonadati</taxon>
        <taxon>Pseudomonadota</taxon>
        <taxon>Alphaproteobacteria</taxon>
        <taxon>Sphingomonadales</taxon>
        <taxon>Erythrobacteraceae</taxon>
        <taxon>Erythrobacter/Porphyrobacter group</taxon>
        <taxon>Erythrobacter</taxon>
    </lineage>
</organism>
<accession>A0A547PCF1</accession>
<dbReference type="OrthoDB" id="7226450at2"/>
<dbReference type="InterPro" id="IPR030392">
    <property type="entry name" value="S74_ICA"/>
</dbReference>
<sequence>MKTSRERQTYVRPVLLYYGSVRNLTGGSSGPGNDGFGGFSGLTGGGMDMGMSDRRLKQNVRKIGDHPAGFGLYLFDYRPEFSEICSGQNVFGVMADEVRKVCPDAVSLHRSGYWMVDYARLDITQQAAFA</sequence>
<evidence type="ECO:0000313" key="3">
    <source>
        <dbReference type="Proteomes" id="UP000316343"/>
    </source>
</evidence>
<feature type="domain" description="Peptidase S74" evidence="1">
    <location>
        <begin position="52"/>
        <end position="130"/>
    </location>
</feature>
<dbReference type="Pfam" id="PF13884">
    <property type="entry name" value="Peptidase_S74"/>
    <property type="match status" value="1"/>
</dbReference>
<dbReference type="Proteomes" id="UP000316343">
    <property type="component" value="Unassembled WGS sequence"/>
</dbReference>
<keyword evidence="3" id="KW-1185">Reference proteome</keyword>
<reference evidence="2 3" key="1">
    <citation type="submission" date="2019-06" db="EMBL/GenBank/DDBJ databases">
        <title>Erythrobacter insulae sp. nov., isolated from a tidal flat.</title>
        <authorList>
            <person name="Yoon J.-H."/>
        </authorList>
    </citation>
    <scope>NUCLEOTIDE SEQUENCE [LARGE SCALE GENOMIC DNA]</scope>
    <source>
        <strain evidence="2 3">JBTF-M21</strain>
    </source>
</reference>
<proteinExistence type="predicted"/>
<name>A0A547PCF1_9SPHN</name>
<evidence type="ECO:0000313" key="2">
    <source>
        <dbReference type="EMBL" id="TRD11811.1"/>
    </source>
</evidence>
<dbReference type="EMBL" id="VHJK01000001">
    <property type="protein sequence ID" value="TRD11811.1"/>
    <property type="molecule type" value="Genomic_DNA"/>
</dbReference>